<evidence type="ECO:0000313" key="2">
    <source>
        <dbReference type="Proteomes" id="UP000275385"/>
    </source>
</evidence>
<protein>
    <submittedName>
        <fullName evidence="1">Uncharacterized protein</fullName>
    </submittedName>
</protein>
<evidence type="ECO:0000313" key="1">
    <source>
        <dbReference type="EMBL" id="RKU48280.1"/>
    </source>
</evidence>
<accession>A0A420YK83</accession>
<organism evidence="1 2">
    <name type="scientific">Coniochaeta pulveracea</name>
    <dbReference type="NCBI Taxonomy" id="177199"/>
    <lineage>
        <taxon>Eukaryota</taxon>
        <taxon>Fungi</taxon>
        <taxon>Dikarya</taxon>
        <taxon>Ascomycota</taxon>
        <taxon>Pezizomycotina</taxon>
        <taxon>Sordariomycetes</taxon>
        <taxon>Sordariomycetidae</taxon>
        <taxon>Coniochaetales</taxon>
        <taxon>Coniochaetaceae</taxon>
        <taxon>Coniochaeta</taxon>
    </lineage>
</organism>
<sequence>MVVRPRMNQPASKPELTSPAPICPSELTASCWIHHPARRGQARPCRFEIPVDCGPLAKFANLLMNSKTRHSDVGGGIRIIVEPDLVSKYEPYERPENLPSINLLMKPDFWNAGSDGYPDCWLVSLFGPSQPATAAPYNL</sequence>
<gene>
    <name evidence="1" type="ORF">DL546_007083</name>
</gene>
<dbReference type="Proteomes" id="UP000275385">
    <property type="component" value="Unassembled WGS sequence"/>
</dbReference>
<proteinExistence type="predicted"/>
<keyword evidence="2" id="KW-1185">Reference proteome</keyword>
<comment type="caution">
    <text evidence="1">The sequence shown here is derived from an EMBL/GenBank/DDBJ whole genome shotgun (WGS) entry which is preliminary data.</text>
</comment>
<name>A0A420YK83_9PEZI</name>
<reference evidence="1 2" key="1">
    <citation type="submission" date="2018-08" db="EMBL/GenBank/DDBJ databases">
        <title>Draft genome of the lignicolous fungus Coniochaeta pulveracea.</title>
        <authorList>
            <person name="Borstlap C.J."/>
            <person name="De Witt R.N."/>
            <person name="Botha A."/>
            <person name="Volschenk H."/>
        </authorList>
    </citation>
    <scope>NUCLEOTIDE SEQUENCE [LARGE SCALE GENOMIC DNA]</scope>
    <source>
        <strain evidence="1 2">CAB683</strain>
    </source>
</reference>
<dbReference type="EMBL" id="QVQW01000005">
    <property type="protein sequence ID" value="RKU48280.1"/>
    <property type="molecule type" value="Genomic_DNA"/>
</dbReference>
<dbReference type="AlphaFoldDB" id="A0A420YK83"/>